<dbReference type="OrthoDB" id="348111at2"/>
<evidence type="ECO:0000256" key="3">
    <source>
        <dbReference type="ARBA" id="ARBA00022842"/>
    </source>
</evidence>
<dbReference type="InterPro" id="IPR015813">
    <property type="entry name" value="Pyrv/PenolPyrv_kinase-like_dom"/>
</dbReference>
<dbReference type="PIRSF" id="PIRSF015582">
    <property type="entry name" value="Cit_lyase_B"/>
    <property type="match status" value="1"/>
</dbReference>
<dbReference type="InterPro" id="IPR011206">
    <property type="entry name" value="Citrate_lyase_beta/mcl1/mcl2"/>
</dbReference>
<reference evidence="6 7" key="1">
    <citation type="submission" date="2018-11" db="EMBL/GenBank/DDBJ databases">
        <title>Genomic Encyclopedia of Type Strains, Phase IV (KMG-IV): sequencing the most valuable type-strain genomes for metagenomic binning, comparative biology and taxonomic classification.</title>
        <authorList>
            <person name="Goeker M."/>
        </authorList>
    </citation>
    <scope>NUCLEOTIDE SEQUENCE [LARGE SCALE GENOMIC DNA]</scope>
    <source>
        <strain evidence="6 7">DSM 100275</strain>
    </source>
</reference>
<dbReference type="Pfam" id="PF03328">
    <property type="entry name" value="HpcH_HpaI"/>
    <property type="match status" value="1"/>
</dbReference>
<sequence length="288" mass="30127">MAEPLRPRRSMLYVPGHNPRFLAKAREVPADAVILDLHRSVPPALKAEARARVAAALAEGGFGHRERVVGVNDLDGPWGRDDLEALAGLALDAVLLPRVESAEDVMRGLEAMEAAGVAAAVMATIETPLGVLRAAEIAAASARLTCLVMNTTDLGAALHVPATADRLGVLASLAQVVLAARAHGKAVVDGAHLELDNPVTCELSCRQGRDLGFDGKSVIHPAQLPYTNDAFTPRPKDVEEARAVLAAWEQAGGPTLHRGRLIEPAHVEVARRTLALAEACAARAAAGG</sequence>
<dbReference type="InterPro" id="IPR040442">
    <property type="entry name" value="Pyrv_kinase-like_dom_sf"/>
</dbReference>
<keyword evidence="7" id="KW-1185">Reference proteome</keyword>
<accession>A0A3N1Y1Q6</accession>
<keyword evidence="3 4" id="KW-0460">Magnesium</keyword>
<name>A0A3N1Y1Q6_9GAMM</name>
<feature type="domain" description="HpcH/HpaI aldolase/citrate lyase" evidence="5">
    <location>
        <begin position="9"/>
        <end position="221"/>
    </location>
</feature>
<dbReference type="EMBL" id="RJVI01000002">
    <property type="protein sequence ID" value="ROR32765.1"/>
    <property type="molecule type" value="Genomic_DNA"/>
</dbReference>
<dbReference type="GO" id="GO:0006107">
    <property type="term" value="P:oxaloacetate metabolic process"/>
    <property type="evidence" value="ECO:0007669"/>
    <property type="project" value="TreeGrafter"/>
</dbReference>
<comment type="cofactor">
    <cofactor evidence="1">
        <name>Mg(2+)</name>
        <dbReference type="ChEBI" id="CHEBI:18420"/>
    </cofactor>
</comment>
<proteinExistence type="predicted"/>
<dbReference type="Proteomes" id="UP000276634">
    <property type="component" value="Unassembled WGS sequence"/>
</dbReference>
<evidence type="ECO:0000256" key="4">
    <source>
        <dbReference type="PIRSR" id="PIRSR015582-2"/>
    </source>
</evidence>
<dbReference type="SUPFAM" id="SSF51621">
    <property type="entry name" value="Phosphoenolpyruvate/pyruvate domain"/>
    <property type="match status" value="1"/>
</dbReference>
<dbReference type="AlphaFoldDB" id="A0A3N1Y1Q6"/>
<dbReference type="PANTHER" id="PTHR32308:SF10">
    <property type="entry name" value="CITRATE LYASE SUBUNIT BETA"/>
    <property type="match status" value="1"/>
</dbReference>
<organism evidence="6 7">
    <name type="scientific">Inmirania thermothiophila</name>
    <dbReference type="NCBI Taxonomy" id="1750597"/>
    <lineage>
        <taxon>Bacteria</taxon>
        <taxon>Pseudomonadati</taxon>
        <taxon>Pseudomonadota</taxon>
        <taxon>Gammaproteobacteria</taxon>
        <taxon>Chromatiales</taxon>
        <taxon>Ectothiorhodospiraceae</taxon>
        <taxon>Inmirania</taxon>
    </lineage>
</organism>
<evidence type="ECO:0000259" key="5">
    <source>
        <dbReference type="Pfam" id="PF03328"/>
    </source>
</evidence>
<feature type="binding site" evidence="4">
    <location>
        <position position="153"/>
    </location>
    <ligand>
        <name>Mg(2+)</name>
        <dbReference type="ChEBI" id="CHEBI:18420"/>
    </ligand>
</feature>
<dbReference type="PANTHER" id="PTHR32308">
    <property type="entry name" value="LYASE BETA SUBUNIT, PUTATIVE (AFU_ORTHOLOGUE AFUA_4G13030)-RELATED"/>
    <property type="match status" value="1"/>
</dbReference>
<evidence type="ECO:0000256" key="2">
    <source>
        <dbReference type="ARBA" id="ARBA00022723"/>
    </source>
</evidence>
<dbReference type="Gene3D" id="3.20.20.60">
    <property type="entry name" value="Phosphoenolpyruvate-binding domains"/>
    <property type="match status" value="1"/>
</dbReference>
<dbReference type="GO" id="GO:0000287">
    <property type="term" value="F:magnesium ion binding"/>
    <property type="evidence" value="ECO:0007669"/>
    <property type="project" value="TreeGrafter"/>
</dbReference>
<evidence type="ECO:0000313" key="7">
    <source>
        <dbReference type="Proteomes" id="UP000276634"/>
    </source>
</evidence>
<protein>
    <submittedName>
        <fullName evidence="6">Citrate lyase subunit beta/citryl-CoA lyase</fullName>
    </submittedName>
</protein>
<feature type="binding site" evidence="4">
    <location>
        <position position="126"/>
    </location>
    <ligand>
        <name>Mg(2+)</name>
        <dbReference type="ChEBI" id="CHEBI:18420"/>
    </ligand>
</feature>
<keyword evidence="6" id="KW-0456">Lyase</keyword>
<dbReference type="RefSeq" id="WP_123401669.1">
    <property type="nucleotide sequence ID" value="NZ_RJVI01000002.1"/>
</dbReference>
<dbReference type="GO" id="GO:0016829">
    <property type="term" value="F:lyase activity"/>
    <property type="evidence" value="ECO:0007669"/>
    <property type="project" value="UniProtKB-KW"/>
</dbReference>
<evidence type="ECO:0000313" key="6">
    <source>
        <dbReference type="EMBL" id="ROR32765.1"/>
    </source>
</evidence>
<comment type="caution">
    <text evidence="6">The sequence shown here is derived from an EMBL/GenBank/DDBJ whole genome shotgun (WGS) entry which is preliminary data.</text>
</comment>
<evidence type="ECO:0000256" key="1">
    <source>
        <dbReference type="ARBA" id="ARBA00001946"/>
    </source>
</evidence>
<keyword evidence="2 4" id="KW-0479">Metal-binding</keyword>
<dbReference type="InterPro" id="IPR005000">
    <property type="entry name" value="Aldolase/citrate-lyase_domain"/>
</dbReference>
<gene>
    <name evidence="6" type="ORF">EDC57_1976</name>
</gene>